<name>A0A1G6VVQ7_9BACT</name>
<reference evidence="2" key="1">
    <citation type="submission" date="2016-10" db="EMBL/GenBank/DDBJ databases">
        <authorList>
            <person name="Varghese N."/>
            <person name="Submissions S."/>
        </authorList>
    </citation>
    <scope>NUCLEOTIDE SEQUENCE [LARGE SCALE GENOMIC DNA]</scope>
    <source>
        <strain evidence="2">DSM 23095</strain>
    </source>
</reference>
<organism evidence="1 2">
    <name type="scientific">Algoriphagus faecimaris</name>
    <dbReference type="NCBI Taxonomy" id="686796"/>
    <lineage>
        <taxon>Bacteria</taxon>
        <taxon>Pseudomonadati</taxon>
        <taxon>Bacteroidota</taxon>
        <taxon>Cytophagia</taxon>
        <taxon>Cytophagales</taxon>
        <taxon>Cyclobacteriaceae</taxon>
        <taxon>Algoriphagus</taxon>
    </lineage>
</organism>
<proteinExistence type="predicted"/>
<dbReference type="PROSITE" id="PS51257">
    <property type="entry name" value="PROKAR_LIPOPROTEIN"/>
    <property type="match status" value="1"/>
</dbReference>
<dbReference type="OrthoDB" id="824653at2"/>
<dbReference type="InterPro" id="IPR046219">
    <property type="entry name" value="DUF6252"/>
</dbReference>
<sequence length="158" mass="16869">MEKLNYLLVVGMLSLLFFSCQEEDDQNPSADGCPVGKVCFELNGSEVEVDAVWYDINGQRTRIYYENGSGTAYENIEIDFYGSSTGDYPFVDQNWAAGDASFQYFRASGTGGASASSGTLKITAIGPTVSGTFSLSGVDAQGNPVQLTKGVINQVPAE</sequence>
<dbReference type="Proteomes" id="UP000199060">
    <property type="component" value="Unassembled WGS sequence"/>
</dbReference>
<dbReference type="EMBL" id="FNAC01000038">
    <property type="protein sequence ID" value="SDD57067.1"/>
    <property type="molecule type" value="Genomic_DNA"/>
</dbReference>
<protein>
    <submittedName>
        <fullName evidence="1">Uncharacterized protein</fullName>
    </submittedName>
</protein>
<accession>A0A1G6VVQ7</accession>
<dbReference type="Pfam" id="PF19765">
    <property type="entry name" value="DUF6252"/>
    <property type="match status" value="1"/>
</dbReference>
<dbReference type="AlphaFoldDB" id="A0A1G6VVQ7"/>
<gene>
    <name evidence="1" type="ORF">SAMN04488104_103819</name>
</gene>
<evidence type="ECO:0000313" key="2">
    <source>
        <dbReference type="Proteomes" id="UP000199060"/>
    </source>
</evidence>
<evidence type="ECO:0000313" key="1">
    <source>
        <dbReference type="EMBL" id="SDD57067.1"/>
    </source>
</evidence>
<dbReference type="RefSeq" id="WP_139162773.1">
    <property type="nucleotide sequence ID" value="NZ_FNAC01000038.1"/>
</dbReference>
<keyword evidence="2" id="KW-1185">Reference proteome</keyword>